<evidence type="ECO:0000313" key="7">
    <source>
        <dbReference type="EMBL" id="KAA0969061.1"/>
    </source>
</evidence>
<dbReference type="PANTHER" id="PTHR37958">
    <property type="entry name" value="SODIUM-POTASSIUM/PROTON ANTIPORTER CHAA"/>
    <property type="match status" value="1"/>
</dbReference>
<gene>
    <name evidence="7" type="ORF">FPY71_16080</name>
</gene>
<keyword evidence="8" id="KW-1185">Reference proteome</keyword>
<sequence>MTASGQSPLRHLPTLCIAGAVLVAAAHAFHLVEASAAAFVVLAAVFLIGSVFAAVQHAEVISHRIGEPFGSIILAIAVTIIEVALIVSIMLSGSPEGGEIARDAVFATFMIVLNGVVGLCLLVGGLLHREQEFHNSGSTAALAVLATLATLTLILPNYTLAVPGPYYSTMQLGFVAAVSLVLYGLFIFVQTVRHREYFTDIQQATPHARPTSRATLISAAVLVLALVMVIVLAEDLTPVVSSAVLSAGLNSELIGVLIAAVVLLPEGTTAYLAARANRIQTSLNLALGSALASIGLSIPTVAVISILMERPITLGLEQDHVVQVVLTLMVCTITLATGRTTILQGCVHLVIFFVFLLIAAAP</sequence>
<keyword evidence="4 5" id="KW-0472">Membrane</keyword>
<dbReference type="GO" id="GO:0005886">
    <property type="term" value="C:plasma membrane"/>
    <property type="evidence" value="ECO:0007669"/>
    <property type="project" value="TreeGrafter"/>
</dbReference>
<evidence type="ECO:0000256" key="3">
    <source>
        <dbReference type="ARBA" id="ARBA00022989"/>
    </source>
</evidence>
<dbReference type="InterPro" id="IPR052946">
    <property type="entry name" value="Alkaline_pH_Ca-Antiporter"/>
</dbReference>
<organism evidence="7 8">
    <name type="scientific">Aureimonas fodinaquatilis</name>
    <dbReference type="NCBI Taxonomy" id="2565783"/>
    <lineage>
        <taxon>Bacteria</taxon>
        <taxon>Pseudomonadati</taxon>
        <taxon>Pseudomonadota</taxon>
        <taxon>Alphaproteobacteria</taxon>
        <taxon>Hyphomicrobiales</taxon>
        <taxon>Aurantimonadaceae</taxon>
        <taxon>Aureimonas</taxon>
    </lineage>
</organism>
<feature type="transmembrane region" description="Helical" evidence="5">
    <location>
        <begin position="36"/>
        <end position="57"/>
    </location>
</feature>
<reference evidence="7 8" key="1">
    <citation type="submission" date="2019-08" db="EMBL/GenBank/DDBJ databases">
        <title>Aureimonas fodiniaquatilis sp. nov., isolated from a coal mine wastewater.</title>
        <authorList>
            <person name="Kim W."/>
        </authorList>
    </citation>
    <scope>NUCLEOTIDE SEQUENCE [LARGE SCALE GENOMIC DNA]</scope>
    <source>
        <strain evidence="7 8">CAU 1482</strain>
    </source>
</reference>
<dbReference type="InterPro" id="IPR004837">
    <property type="entry name" value="NaCa_Exmemb"/>
</dbReference>
<dbReference type="RefSeq" id="WP_149301334.1">
    <property type="nucleotide sequence ID" value="NZ_VTWH01000004.1"/>
</dbReference>
<comment type="caution">
    <text evidence="7">The sequence shown here is derived from an EMBL/GenBank/DDBJ whole genome shotgun (WGS) entry which is preliminary data.</text>
</comment>
<feature type="transmembrane region" description="Helical" evidence="5">
    <location>
        <begin position="12"/>
        <end position="30"/>
    </location>
</feature>
<protein>
    <submittedName>
        <fullName evidence="7">Ionic transporter y4hA</fullName>
    </submittedName>
</protein>
<dbReference type="PANTHER" id="PTHR37958:SF1">
    <property type="entry name" value="SODIUM-POTASSIUM_PROTON ANTIPORTER CHAA"/>
    <property type="match status" value="1"/>
</dbReference>
<dbReference type="GO" id="GO:0015385">
    <property type="term" value="F:sodium:proton antiporter activity"/>
    <property type="evidence" value="ECO:0007669"/>
    <property type="project" value="TreeGrafter"/>
</dbReference>
<evidence type="ECO:0000256" key="5">
    <source>
        <dbReference type="SAM" id="Phobius"/>
    </source>
</evidence>
<feature type="transmembrane region" description="Helical" evidence="5">
    <location>
        <begin position="172"/>
        <end position="192"/>
    </location>
</feature>
<name>A0A5B0DTG6_9HYPH</name>
<dbReference type="Proteomes" id="UP000324738">
    <property type="component" value="Unassembled WGS sequence"/>
</dbReference>
<dbReference type="OrthoDB" id="9787814at2"/>
<comment type="subcellular location">
    <subcellularLocation>
        <location evidence="1">Membrane</location>
        <topology evidence="1">Multi-pass membrane protein</topology>
    </subcellularLocation>
</comment>
<feature type="transmembrane region" description="Helical" evidence="5">
    <location>
        <begin position="69"/>
        <end position="92"/>
    </location>
</feature>
<dbReference type="Pfam" id="PF01699">
    <property type="entry name" value="Na_Ca_ex"/>
    <property type="match status" value="2"/>
</dbReference>
<feature type="domain" description="Sodium/calcium exchanger membrane region" evidence="6">
    <location>
        <begin position="218"/>
        <end position="359"/>
    </location>
</feature>
<dbReference type="EMBL" id="VTWH01000004">
    <property type="protein sequence ID" value="KAA0969061.1"/>
    <property type="molecule type" value="Genomic_DNA"/>
</dbReference>
<evidence type="ECO:0000259" key="6">
    <source>
        <dbReference type="Pfam" id="PF01699"/>
    </source>
</evidence>
<evidence type="ECO:0000256" key="2">
    <source>
        <dbReference type="ARBA" id="ARBA00022692"/>
    </source>
</evidence>
<dbReference type="AlphaFoldDB" id="A0A5B0DTG6"/>
<feature type="transmembrane region" description="Helical" evidence="5">
    <location>
        <begin position="285"/>
        <end position="308"/>
    </location>
</feature>
<evidence type="ECO:0000256" key="1">
    <source>
        <dbReference type="ARBA" id="ARBA00004141"/>
    </source>
</evidence>
<feature type="transmembrane region" description="Helical" evidence="5">
    <location>
        <begin position="104"/>
        <end position="127"/>
    </location>
</feature>
<keyword evidence="3 5" id="KW-1133">Transmembrane helix</keyword>
<feature type="transmembrane region" description="Helical" evidence="5">
    <location>
        <begin position="253"/>
        <end position="273"/>
    </location>
</feature>
<feature type="transmembrane region" description="Helical" evidence="5">
    <location>
        <begin position="139"/>
        <end position="160"/>
    </location>
</feature>
<feature type="transmembrane region" description="Helical" evidence="5">
    <location>
        <begin position="320"/>
        <end position="338"/>
    </location>
</feature>
<proteinExistence type="predicted"/>
<keyword evidence="2 5" id="KW-0812">Transmembrane</keyword>
<feature type="transmembrane region" description="Helical" evidence="5">
    <location>
        <begin position="345"/>
        <end position="361"/>
    </location>
</feature>
<feature type="domain" description="Sodium/calcium exchanger membrane region" evidence="6">
    <location>
        <begin position="37"/>
        <end position="191"/>
    </location>
</feature>
<evidence type="ECO:0000313" key="8">
    <source>
        <dbReference type="Proteomes" id="UP000324738"/>
    </source>
</evidence>
<evidence type="ECO:0000256" key="4">
    <source>
        <dbReference type="ARBA" id="ARBA00023136"/>
    </source>
</evidence>
<dbReference type="GO" id="GO:0015386">
    <property type="term" value="F:potassium:proton antiporter activity"/>
    <property type="evidence" value="ECO:0007669"/>
    <property type="project" value="TreeGrafter"/>
</dbReference>
<feature type="transmembrane region" description="Helical" evidence="5">
    <location>
        <begin position="213"/>
        <end position="233"/>
    </location>
</feature>
<accession>A0A5B0DTG6</accession>